<comment type="similarity">
    <text evidence="2">Belongs to the paramyosin family.</text>
</comment>
<evidence type="ECO:0000256" key="8">
    <source>
        <dbReference type="ARBA" id="ARBA00023179"/>
    </source>
</evidence>
<dbReference type="GO" id="GO:0016459">
    <property type="term" value="C:myosin complex"/>
    <property type="evidence" value="ECO:0007669"/>
    <property type="project" value="UniProtKB-KW"/>
</dbReference>
<dbReference type="GO" id="GO:0030016">
    <property type="term" value="C:myofibril"/>
    <property type="evidence" value="ECO:0007669"/>
    <property type="project" value="UniProtKB-SubCell"/>
</dbReference>
<sequence length="760" mass="88683">MKHGEQVVSLNQELSILIQQKQQAEKSRDILQAELEKTKVIANENKDARSEAERRRKSAENDLSAQLEIQNKSRQLEETEAMATNFQGIITDLNLQLSEARELMNFEKDEKIAVQTKLKAVETQLENALCEIEEYEKNKMKLEKDIASFNQKLINVRKKYDNSLMEQAEEIRRKWQNELNIIKMRLESSENVCSRAEKAKKKLTQENEDAMNELSTLRSYCSELEAKQRKFDQQLAEEKSLICKAYLERDQISLEVRERDTKILTLGKEIMLLQEKLEAEERSRIDLQLEIDHLTSAKDDSGKNLLEMERAKRTLELELLNARDEITDLEDALQKSEDDRLRLEVNLQSVKADLNRIAARKECDDDEKNSTMQRRLRDLEGELVSERQSKANLIQQKKKMQFELSEITEMKEQISFEKDEISRQLRKSIKLQKDLQKEVEQLQASKEAAFLTSKQLHKKLQIAENEISLLNETNVQLKNEKRLIEHEYDELKELLKGKENSNQEERKRLASRIIELQDTIDEEQNKNDIANDTLRRTQIQMETLTTELAAERLLNERLENEKNSLERKAKELDSEVTDLRSNLQVKSHAQIMQLEAKTQYLEDQLDQEIREKKATIRQVKRLDKKLNDTLELLADEKNENEKLKDSNSRTLARQRQLKERIDQLENDFMLESAKTRQLQRHLDELSEANDSLIRENIQLKSIANDARRSIIQYAGTSRFGSERSYSRGLRSNGSSSDLLRPGSASTADSEYVEETDLGTS</sequence>
<keyword evidence="6" id="KW-0518">Myosin</keyword>
<keyword evidence="8" id="KW-0514">Muscle protein</keyword>
<evidence type="ECO:0000313" key="14">
    <source>
        <dbReference type="Proteomes" id="UP000274756"/>
    </source>
</evidence>
<dbReference type="GO" id="GO:0005923">
    <property type="term" value="C:bicellular tight junction"/>
    <property type="evidence" value="ECO:0007669"/>
    <property type="project" value="TreeGrafter"/>
</dbReference>
<feature type="compositionally biased region" description="Acidic residues" evidence="10">
    <location>
        <begin position="750"/>
        <end position="760"/>
    </location>
</feature>
<comment type="subcellular location">
    <subcellularLocation>
        <location evidence="1">Cytoplasm</location>
        <location evidence="1">Myofibril</location>
    </subcellularLocation>
</comment>
<dbReference type="EMBL" id="UYYG01001169">
    <property type="protein sequence ID" value="VDN58498.1"/>
    <property type="molecule type" value="Genomic_DNA"/>
</dbReference>
<keyword evidence="5 9" id="KW-0175">Coiled coil</keyword>
<dbReference type="AlphaFoldDB" id="A0A0N4UBK4"/>
<evidence type="ECO:0000256" key="3">
    <source>
        <dbReference type="ARBA" id="ARBA00022433"/>
    </source>
</evidence>
<evidence type="ECO:0000259" key="11">
    <source>
        <dbReference type="Pfam" id="PF01576"/>
    </source>
</evidence>
<keyword evidence="4" id="KW-0963">Cytoplasm</keyword>
<feature type="region of interest" description="Disordered" evidence="10">
    <location>
        <begin position="43"/>
        <end position="62"/>
    </location>
</feature>
<dbReference type="Proteomes" id="UP000038040">
    <property type="component" value="Unplaced"/>
</dbReference>
<evidence type="ECO:0000313" key="12">
    <source>
        <dbReference type="EMBL" id="VDN58498.1"/>
    </source>
</evidence>
<gene>
    <name evidence="12" type="ORF">DME_LOCUS8471</name>
</gene>
<proteinExistence type="inferred from homology"/>
<evidence type="ECO:0000313" key="15">
    <source>
        <dbReference type="WBParaSite" id="DME_0000458801-mRNA-1"/>
    </source>
</evidence>
<dbReference type="Proteomes" id="UP000274756">
    <property type="component" value="Unassembled WGS sequence"/>
</dbReference>
<dbReference type="STRING" id="318479.A0A0N4UBK4"/>
<evidence type="ECO:0000256" key="9">
    <source>
        <dbReference type="SAM" id="Coils"/>
    </source>
</evidence>
<name>A0A0N4UBK4_DRAME</name>
<dbReference type="OrthoDB" id="10055605at2759"/>
<reference evidence="12 14" key="2">
    <citation type="submission" date="2018-11" db="EMBL/GenBank/DDBJ databases">
        <authorList>
            <consortium name="Pathogen Informatics"/>
        </authorList>
    </citation>
    <scope>NUCLEOTIDE SEQUENCE [LARGE SCALE GENOMIC DNA]</scope>
</reference>
<reference evidence="15" key="1">
    <citation type="submission" date="2017-02" db="UniProtKB">
        <authorList>
            <consortium name="WormBaseParasite"/>
        </authorList>
    </citation>
    <scope>IDENTIFICATION</scope>
</reference>
<dbReference type="GO" id="GO:0032982">
    <property type="term" value="C:myosin filament"/>
    <property type="evidence" value="ECO:0007669"/>
    <property type="project" value="UniProtKB-KW"/>
</dbReference>
<evidence type="ECO:0000256" key="7">
    <source>
        <dbReference type="ARBA" id="ARBA00023175"/>
    </source>
</evidence>
<evidence type="ECO:0000256" key="4">
    <source>
        <dbReference type="ARBA" id="ARBA00022490"/>
    </source>
</evidence>
<keyword evidence="3" id="KW-0787">Thick filament</keyword>
<feature type="domain" description="Myosin tail" evidence="11">
    <location>
        <begin position="8"/>
        <end position="701"/>
    </location>
</feature>
<evidence type="ECO:0000256" key="6">
    <source>
        <dbReference type="ARBA" id="ARBA00023123"/>
    </source>
</evidence>
<dbReference type="PANTHER" id="PTHR46349:SF7">
    <property type="entry name" value="MYOSIN TAIL DOMAIN-CONTAINING PROTEIN"/>
    <property type="match status" value="1"/>
</dbReference>
<keyword evidence="7" id="KW-0505">Motor protein</keyword>
<evidence type="ECO:0000256" key="2">
    <source>
        <dbReference type="ARBA" id="ARBA00008447"/>
    </source>
</evidence>
<evidence type="ECO:0000313" key="13">
    <source>
        <dbReference type="Proteomes" id="UP000038040"/>
    </source>
</evidence>
<keyword evidence="14" id="KW-1185">Reference proteome</keyword>
<accession>A0A0N4UBK4</accession>
<feature type="compositionally biased region" description="Polar residues" evidence="10">
    <location>
        <begin position="729"/>
        <end position="748"/>
    </location>
</feature>
<feature type="compositionally biased region" description="Basic and acidic residues" evidence="10">
    <location>
        <begin position="43"/>
        <end position="60"/>
    </location>
</feature>
<dbReference type="WBParaSite" id="DME_0000458801-mRNA-1">
    <property type="protein sequence ID" value="DME_0000458801-mRNA-1"/>
    <property type="gene ID" value="DME_0000458801"/>
</dbReference>
<evidence type="ECO:0000256" key="1">
    <source>
        <dbReference type="ARBA" id="ARBA00004657"/>
    </source>
</evidence>
<evidence type="ECO:0000256" key="10">
    <source>
        <dbReference type="SAM" id="MobiDB-lite"/>
    </source>
</evidence>
<feature type="region of interest" description="Disordered" evidence="10">
    <location>
        <begin position="722"/>
        <end position="760"/>
    </location>
</feature>
<dbReference type="PANTHER" id="PTHR46349">
    <property type="entry name" value="CINGULIN-LIKE PROTEIN 1-RELATED"/>
    <property type="match status" value="1"/>
</dbReference>
<organism evidence="13 15">
    <name type="scientific">Dracunculus medinensis</name>
    <name type="common">Guinea worm</name>
    <dbReference type="NCBI Taxonomy" id="318479"/>
    <lineage>
        <taxon>Eukaryota</taxon>
        <taxon>Metazoa</taxon>
        <taxon>Ecdysozoa</taxon>
        <taxon>Nematoda</taxon>
        <taxon>Chromadorea</taxon>
        <taxon>Rhabditida</taxon>
        <taxon>Spirurina</taxon>
        <taxon>Dracunculoidea</taxon>
        <taxon>Dracunculidae</taxon>
        <taxon>Dracunculus</taxon>
    </lineage>
</organism>
<dbReference type="InterPro" id="IPR002928">
    <property type="entry name" value="Myosin_tail"/>
</dbReference>
<dbReference type="Pfam" id="PF01576">
    <property type="entry name" value="Myosin_tail_1"/>
    <property type="match status" value="1"/>
</dbReference>
<protein>
    <submittedName>
        <fullName evidence="15">Myosin_tail_1 domain-containing protein</fullName>
    </submittedName>
</protein>
<feature type="coiled-coil region" evidence="9">
    <location>
        <begin position="270"/>
        <end position="702"/>
    </location>
</feature>
<evidence type="ECO:0000256" key="5">
    <source>
        <dbReference type="ARBA" id="ARBA00023054"/>
    </source>
</evidence>